<keyword evidence="3" id="KW-1185">Reference proteome</keyword>
<dbReference type="AlphaFoldDB" id="A0A0N4SX12"/>
<accession>A0A0N4SX12</accession>
<gene>
    <name evidence="2" type="ORF">BPAG_LOCUS193</name>
</gene>
<dbReference type="Proteomes" id="UP000278627">
    <property type="component" value="Unassembled WGS sequence"/>
</dbReference>
<reference evidence="2 3" key="2">
    <citation type="submission" date="2018-11" db="EMBL/GenBank/DDBJ databases">
        <authorList>
            <consortium name="Pathogen Informatics"/>
        </authorList>
    </citation>
    <scope>NUCLEOTIDE SEQUENCE [LARGE SCALE GENOMIC DNA]</scope>
</reference>
<feature type="compositionally biased region" description="Polar residues" evidence="1">
    <location>
        <begin position="243"/>
        <end position="269"/>
    </location>
</feature>
<name>A0A0N4SX12_BRUPA</name>
<dbReference type="WBParaSite" id="BPAG_0000019201-mRNA-1">
    <property type="protein sequence ID" value="BPAG_0000019201-mRNA-1"/>
    <property type="gene ID" value="BPAG_0000019201"/>
</dbReference>
<proteinExistence type="predicted"/>
<sequence>MYVPEQWKVFCFFLVFVLTIIAIDRALCGGTMESKTLRLSRNVTSPLSVDRIANSILWATFCFHWQFITFFHNSEFGLMQRLSSWFEQLPLRRRGSSRRLQNCDSGLHPHKRQSKSLAPRLHYSVSAVQSRNYRDHSVDALSQSLIINDQLHAIMPSSWNRQETVTHSCHDSSKLATSFLKSFSTPASSGRKNIRTNPWISHSRPLVETIAYHGPRSNHKLMHTSIDRTSSFRINSLDESIYSSGYGSQDSSPESSVHSPDWQPSNTTAKRGRLDRLEDKAVECNSIDVDEALGLDLESKSEVEDLKTINAGDRFCKDDEHVYYELESCLNSAPQSLSPSDTLVQFSKSLSKPGRREFEFKAFSPLSLLLDSGIYPSDSDIASSSDGSLHSQCLSPVYTQPHDYYWHYERGNYEEDQVTEYPNVASSFTYIPCANYKPAPEFHPPPPPPPPPPLQKSDLEQAELDFLTELDAQIADLQLKSVKVRQLVDEAYERRDARVRHARLHHELAELRRMKWDIPNLTFSNISGFNTCFHSSDLANKNVLCFFLENLIVFIHI</sequence>
<protein>
    <submittedName>
        <fullName evidence="4">SCHIP-1 domain-containing protein</fullName>
    </submittedName>
</protein>
<evidence type="ECO:0000313" key="4">
    <source>
        <dbReference type="WBParaSite" id="BPAG_0000019201-mRNA-1"/>
    </source>
</evidence>
<dbReference type="EMBL" id="UZAD01000008">
    <property type="protein sequence ID" value="VDN81379.1"/>
    <property type="molecule type" value="Genomic_DNA"/>
</dbReference>
<organism evidence="4">
    <name type="scientific">Brugia pahangi</name>
    <name type="common">Filarial nematode worm</name>
    <dbReference type="NCBI Taxonomy" id="6280"/>
    <lineage>
        <taxon>Eukaryota</taxon>
        <taxon>Metazoa</taxon>
        <taxon>Ecdysozoa</taxon>
        <taxon>Nematoda</taxon>
        <taxon>Chromadorea</taxon>
        <taxon>Rhabditida</taxon>
        <taxon>Spirurina</taxon>
        <taxon>Spiruromorpha</taxon>
        <taxon>Filarioidea</taxon>
        <taxon>Onchocercidae</taxon>
        <taxon>Brugia</taxon>
    </lineage>
</organism>
<evidence type="ECO:0000313" key="2">
    <source>
        <dbReference type="EMBL" id="VDN81379.1"/>
    </source>
</evidence>
<reference evidence="4" key="1">
    <citation type="submission" date="2017-02" db="UniProtKB">
        <authorList>
            <consortium name="WormBaseParasite"/>
        </authorList>
    </citation>
    <scope>IDENTIFICATION</scope>
</reference>
<evidence type="ECO:0000256" key="1">
    <source>
        <dbReference type="SAM" id="MobiDB-lite"/>
    </source>
</evidence>
<feature type="region of interest" description="Disordered" evidence="1">
    <location>
        <begin position="243"/>
        <end position="274"/>
    </location>
</feature>
<evidence type="ECO:0000313" key="3">
    <source>
        <dbReference type="Proteomes" id="UP000278627"/>
    </source>
</evidence>
<dbReference type="STRING" id="6280.A0A0N4SX12"/>